<dbReference type="InterPro" id="IPR027417">
    <property type="entry name" value="P-loop_NTPase"/>
</dbReference>
<comment type="function">
    <text evidence="5">Required for KRAS signaling regulation and modulation of cell proliferation. Regulator of KRAS prenylation, and probably prenylation of other small GTPases. Required for lymphocyte development and function. Not required for myeloid cell development.</text>
</comment>
<evidence type="ECO:0000256" key="2">
    <source>
        <dbReference type="ARBA" id="ARBA00022741"/>
    </source>
</evidence>
<dbReference type="SMART" id="SM00175">
    <property type="entry name" value="RAB"/>
    <property type="match status" value="1"/>
</dbReference>
<dbReference type="InterPro" id="IPR025662">
    <property type="entry name" value="Sigma_54_int_dom_ATP-bd_1"/>
</dbReference>
<dbReference type="EMBL" id="OC006369">
    <property type="protein sequence ID" value="CAD7266070.1"/>
    <property type="molecule type" value="Genomic_DNA"/>
</dbReference>
<keyword evidence="2" id="KW-0547">Nucleotide-binding</keyword>
<evidence type="ECO:0000256" key="4">
    <source>
        <dbReference type="ARBA" id="ARBA00041166"/>
    </source>
</evidence>
<dbReference type="Gene3D" id="3.40.50.300">
    <property type="entry name" value="P-loop containing nucleotide triphosphate hydrolases"/>
    <property type="match status" value="1"/>
</dbReference>
<dbReference type="PROSITE" id="PS00675">
    <property type="entry name" value="SIGMA54_INTERACT_1"/>
    <property type="match status" value="1"/>
</dbReference>
<dbReference type="FunFam" id="3.40.50.300:FF:000525">
    <property type="entry name" value="rab-like protein 3 isoform X1"/>
    <property type="match status" value="1"/>
</dbReference>
<sequence length="333" mass="37221">MATIDKVRVLVVGDSGVGKSSLTHLISHQAPISNPSWTIGCSVEVKLHEYKEGTPHQKTYFIELWDIGGSSSHRNTRSVFYTPTHGIILVHDLTNRKSQQNLQKWLAEVLNKEGNSKSRNNSFEDFDPETFVGSTQIPILVIGTKLNLASQVRTQPHRRTSTIAEECGADDIFLDCRQTRSLAAGTSSSVKLSRFFDKVIERRFYNRDGTAARDDVDLIEEHNTSHAHTCTLIQTNSTDEPLVTAYKCCAGIVEETRAPPVSASTQYFKQNYRLADALVVLSSTAEDGEIEVRISNLKKLQLISAHLGYQQESLMKSSLLVEEVKEQVRAMQR</sequence>
<keyword evidence="3" id="KW-0342">GTP-binding</keyword>
<gene>
    <name evidence="6" type="ORF">TSIB3V08_LOCUS10097</name>
</gene>
<comment type="similarity">
    <text evidence="1">Belongs to the small GTPase superfamily. Rab family.</text>
</comment>
<dbReference type="PRINTS" id="PR00449">
    <property type="entry name" value="RASTRNSFRMNG"/>
</dbReference>
<protein>
    <recommendedName>
        <fullName evidence="4">Rab-like protein 3</fullName>
    </recommendedName>
</protein>
<proteinExistence type="inferred from homology"/>
<evidence type="ECO:0000313" key="6">
    <source>
        <dbReference type="EMBL" id="CAD7266070.1"/>
    </source>
</evidence>
<accession>A0A7R9G3X8</accession>
<dbReference type="PANTHER" id="PTHR24073">
    <property type="entry name" value="DRAB5-RELATED"/>
    <property type="match status" value="1"/>
</dbReference>
<dbReference type="GO" id="GO:0005525">
    <property type="term" value="F:GTP binding"/>
    <property type="evidence" value="ECO:0007669"/>
    <property type="project" value="UniProtKB-KW"/>
</dbReference>
<name>A0A7R9G3X8_TIMSH</name>
<dbReference type="AlphaFoldDB" id="A0A7R9G3X8"/>
<evidence type="ECO:0000256" key="5">
    <source>
        <dbReference type="ARBA" id="ARBA00045267"/>
    </source>
</evidence>
<dbReference type="SMART" id="SM00174">
    <property type="entry name" value="RHO"/>
    <property type="match status" value="1"/>
</dbReference>
<dbReference type="Pfam" id="PF08477">
    <property type="entry name" value="Roc"/>
    <property type="match status" value="1"/>
</dbReference>
<dbReference type="PROSITE" id="PS51419">
    <property type="entry name" value="RAB"/>
    <property type="match status" value="1"/>
</dbReference>
<dbReference type="GO" id="GO:0003924">
    <property type="term" value="F:GTPase activity"/>
    <property type="evidence" value="ECO:0007669"/>
    <property type="project" value="InterPro"/>
</dbReference>
<dbReference type="InterPro" id="IPR001806">
    <property type="entry name" value="Small_GTPase"/>
</dbReference>
<evidence type="ECO:0000256" key="3">
    <source>
        <dbReference type="ARBA" id="ARBA00023134"/>
    </source>
</evidence>
<organism evidence="6">
    <name type="scientific">Timema shepardi</name>
    <name type="common">Walking stick</name>
    <dbReference type="NCBI Taxonomy" id="629360"/>
    <lineage>
        <taxon>Eukaryota</taxon>
        <taxon>Metazoa</taxon>
        <taxon>Ecdysozoa</taxon>
        <taxon>Arthropoda</taxon>
        <taxon>Hexapoda</taxon>
        <taxon>Insecta</taxon>
        <taxon>Pterygota</taxon>
        <taxon>Neoptera</taxon>
        <taxon>Polyneoptera</taxon>
        <taxon>Phasmatodea</taxon>
        <taxon>Timematodea</taxon>
        <taxon>Timematoidea</taxon>
        <taxon>Timematidae</taxon>
        <taxon>Timema</taxon>
    </lineage>
</organism>
<reference evidence="6" key="1">
    <citation type="submission" date="2020-11" db="EMBL/GenBank/DDBJ databases">
        <authorList>
            <person name="Tran Van P."/>
        </authorList>
    </citation>
    <scope>NUCLEOTIDE SEQUENCE</scope>
</reference>
<dbReference type="SUPFAM" id="SSF52540">
    <property type="entry name" value="P-loop containing nucleoside triphosphate hydrolases"/>
    <property type="match status" value="1"/>
</dbReference>
<evidence type="ECO:0000256" key="1">
    <source>
        <dbReference type="ARBA" id="ARBA00006270"/>
    </source>
</evidence>